<dbReference type="AlphaFoldDB" id="A0AA86L5U1"/>
<feature type="region of interest" description="Disordered" evidence="2">
    <location>
        <begin position="1"/>
        <end position="23"/>
    </location>
</feature>
<keyword evidence="6" id="KW-1185">Reference proteome</keyword>
<comment type="similarity">
    <text evidence="1">Belongs to the ComF/GntX family.</text>
</comment>
<evidence type="ECO:0000313" key="6">
    <source>
        <dbReference type="Proteomes" id="UP000058599"/>
    </source>
</evidence>
<feature type="domain" description="Double zinc ribbon" evidence="4">
    <location>
        <begin position="39"/>
        <end position="98"/>
    </location>
</feature>
<dbReference type="SUPFAM" id="SSF53271">
    <property type="entry name" value="PRTase-like"/>
    <property type="match status" value="1"/>
</dbReference>
<dbReference type="InterPro" id="IPR000836">
    <property type="entry name" value="PRTase_dom"/>
</dbReference>
<sequence length="299" mass="31853">MLHNPKMAMRVGKEGQDAAPRRWNGPLRTMVRSVARGVADYALPPRCPACGVIVGDDRQFCLACWSSLDFLDGPACSRCSIPLPDAPAGIPLECGACLADPPPFDGAPAAVAYGPAARTVALRLKYGRRLGHARLMAQFLARPLAALTMGEEDGEPLLVPIPLHRWRLWSRGFNQAALVADALARHSGVAHDPHLLVRTRATASLRGKGKRERERIVAGAFALAPAARTRAAGRHLILVDDVHASGATLRAAARALRRVGAARVSALTWARVVPGAASPVDPIDFAKLDSDMDGRMMTG</sequence>
<evidence type="ECO:0000313" key="5">
    <source>
        <dbReference type="EMBL" id="AMG75967.1"/>
    </source>
</evidence>
<evidence type="ECO:0000259" key="3">
    <source>
        <dbReference type="Pfam" id="PF00156"/>
    </source>
</evidence>
<dbReference type="InterPro" id="IPR029057">
    <property type="entry name" value="PRTase-like"/>
</dbReference>
<dbReference type="Pfam" id="PF18912">
    <property type="entry name" value="DZR_2"/>
    <property type="match status" value="1"/>
</dbReference>
<proteinExistence type="inferred from homology"/>
<accession>A0AA86L5U1</accession>
<evidence type="ECO:0000259" key="4">
    <source>
        <dbReference type="Pfam" id="PF18912"/>
    </source>
</evidence>
<dbReference type="KEGG" id="sgi:SGRAN_3628"/>
<reference evidence="5 6" key="1">
    <citation type="journal article" date="2016" name="BMC Genomics">
        <title>Genomic analysis of the nitrate-respiring Sphingopyxis granuli (formerly Sphingomonas macrogoltabida) strain TFA.</title>
        <authorList>
            <person name="Garcia-Romero I."/>
            <person name="Perez-Pulido A.J."/>
            <person name="Gonzalez-Flores Y.E."/>
            <person name="Reyes-Ramirez F."/>
            <person name="Santero E."/>
            <person name="Floriano B."/>
        </authorList>
    </citation>
    <scope>NUCLEOTIDE SEQUENCE [LARGE SCALE GENOMIC DNA]</scope>
    <source>
        <strain evidence="5 6">TFA</strain>
    </source>
</reference>
<feature type="compositionally biased region" description="Basic and acidic residues" evidence="2">
    <location>
        <begin position="11"/>
        <end position="20"/>
    </location>
</feature>
<dbReference type="Proteomes" id="UP000058599">
    <property type="component" value="Chromosome"/>
</dbReference>
<dbReference type="Gene3D" id="3.40.50.2020">
    <property type="match status" value="1"/>
</dbReference>
<evidence type="ECO:0000256" key="2">
    <source>
        <dbReference type="SAM" id="MobiDB-lite"/>
    </source>
</evidence>
<evidence type="ECO:0000256" key="1">
    <source>
        <dbReference type="ARBA" id="ARBA00008007"/>
    </source>
</evidence>
<dbReference type="InterPro" id="IPR044005">
    <property type="entry name" value="DZR_2"/>
</dbReference>
<dbReference type="InterPro" id="IPR051910">
    <property type="entry name" value="ComF/GntX_DNA_util-trans"/>
</dbReference>
<feature type="domain" description="Phosphoribosyltransferase" evidence="3">
    <location>
        <begin position="227"/>
        <end position="268"/>
    </location>
</feature>
<name>A0AA86L5U1_9SPHN</name>
<dbReference type="EMBL" id="CP012199">
    <property type="protein sequence ID" value="AMG75967.1"/>
    <property type="molecule type" value="Genomic_DNA"/>
</dbReference>
<dbReference type="PANTHER" id="PTHR47505:SF1">
    <property type="entry name" value="DNA UTILIZATION PROTEIN YHGH"/>
    <property type="match status" value="1"/>
</dbReference>
<protein>
    <submittedName>
        <fullName evidence="5">Competence protein F</fullName>
    </submittedName>
</protein>
<dbReference type="Pfam" id="PF00156">
    <property type="entry name" value="Pribosyltran"/>
    <property type="match status" value="1"/>
</dbReference>
<organism evidence="5 6">
    <name type="scientific">Sphingopyxis granuli</name>
    <dbReference type="NCBI Taxonomy" id="267128"/>
    <lineage>
        <taxon>Bacteria</taxon>
        <taxon>Pseudomonadati</taxon>
        <taxon>Pseudomonadota</taxon>
        <taxon>Alphaproteobacteria</taxon>
        <taxon>Sphingomonadales</taxon>
        <taxon>Sphingomonadaceae</taxon>
        <taxon>Sphingopyxis</taxon>
    </lineage>
</organism>
<dbReference type="PANTHER" id="PTHR47505">
    <property type="entry name" value="DNA UTILIZATION PROTEIN YHGH"/>
    <property type="match status" value="1"/>
</dbReference>
<gene>
    <name evidence="5" type="primary">comF</name>
    <name evidence="5" type="ORF">SGRAN_3628</name>
</gene>